<dbReference type="InterPro" id="IPR008081">
    <property type="entry name" value="Cytoplasmic_FMR1-int"/>
</dbReference>
<dbReference type="GO" id="GO:0030833">
    <property type="term" value="P:regulation of actin filament polymerization"/>
    <property type="evidence" value="ECO:0007669"/>
    <property type="project" value="InterPro"/>
</dbReference>
<dbReference type="AlphaFoldDB" id="A0A816W1R0"/>
<gene>
    <name evidence="1" type="ORF">DARMORV10_A03P08860.1</name>
</gene>
<dbReference type="Proteomes" id="UP001295469">
    <property type="component" value="Chromosome A03"/>
</dbReference>
<sequence>MQNTLIQEGKEMASILYTIEAALKHSLRGPFPESMKHSQADLYLETYQYTSLQLAADMQRSSRPERRINGPTVTHLWSMLKLLDILVQLDHLKNAKASIPNYFSWYKR</sequence>
<organism evidence="1">
    <name type="scientific">Brassica napus</name>
    <name type="common">Rape</name>
    <dbReference type="NCBI Taxonomy" id="3708"/>
    <lineage>
        <taxon>Eukaryota</taxon>
        <taxon>Viridiplantae</taxon>
        <taxon>Streptophyta</taxon>
        <taxon>Embryophyta</taxon>
        <taxon>Tracheophyta</taxon>
        <taxon>Spermatophyta</taxon>
        <taxon>Magnoliopsida</taxon>
        <taxon>eudicotyledons</taxon>
        <taxon>Gunneridae</taxon>
        <taxon>Pentapetalae</taxon>
        <taxon>rosids</taxon>
        <taxon>malvids</taxon>
        <taxon>Brassicales</taxon>
        <taxon>Brassicaceae</taxon>
        <taxon>Brassiceae</taxon>
        <taxon>Brassica</taxon>
    </lineage>
</organism>
<dbReference type="GO" id="GO:0031267">
    <property type="term" value="F:small GTPase binding"/>
    <property type="evidence" value="ECO:0007669"/>
    <property type="project" value="InterPro"/>
</dbReference>
<protein>
    <submittedName>
        <fullName evidence="1">(rape) hypothetical protein</fullName>
    </submittedName>
</protein>
<name>A0A816W1R0_BRANA</name>
<dbReference type="PANTHER" id="PTHR12195">
    <property type="entry name" value="CYTOPLASMIC FMR1-INTERACTING PROTEIN-RELATED"/>
    <property type="match status" value="1"/>
</dbReference>
<dbReference type="EMBL" id="HG994357">
    <property type="protein sequence ID" value="CAF2120202.1"/>
    <property type="molecule type" value="Genomic_DNA"/>
</dbReference>
<reference evidence="1" key="1">
    <citation type="submission" date="2021-01" db="EMBL/GenBank/DDBJ databases">
        <authorList>
            <consortium name="Genoscope - CEA"/>
            <person name="William W."/>
        </authorList>
    </citation>
    <scope>NUCLEOTIDE SEQUENCE</scope>
</reference>
<feature type="non-terminal residue" evidence="1">
    <location>
        <position position="1"/>
    </location>
</feature>
<evidence type="ECO:0000313" key="1">
    <source>
        <dbReference type="EMBL" id="CAF2120202.1"/>
    </source>
</evidence>
<proteinExistence type="predicted"/>
<accession>A0A816W1R0</accession>